<evidence type="ECO:0000313" key="2">
    <source>
        <dbReference type="EMBL" id="TLD71600.1"/>
    </source>
</evidence>
<dbReference type="AlphaFoldDB" id="A0A5R8KH86"/>
<evidence type="ECO:0000256" key="1">
    <source>
        <dbReference type="SAM" id="Phobius"/>
    </source>
</evidence>
<evidence type="ECO:0000313" key="3">
    <source>
        <dbReference type="Proteomes" id="UP000306196"/>
    </source>
</evidence>
<protein>
    <submittedName>
        <fullName evidence="2">Uncharacterized protein</fullName>
    </submittedName>
</protein>
<reference evidence="2 3" key="1">
    <citation type="submission" date="2019-05" db="EMBL/GenBank/DDBJ databases">
        <title>Verrucobacter flavum gen. nov., sp. nov. a new member of the family Verrucomicrobiaceae.</title>
        <authorList>
            <person name="Szuroczki S."/>
            <person name="Abbaszade G."/>
            <person name="Szabo A."/>
            <person name="Felfoldi T."/>
            <person name="Schumann P."/>
            <person name="Boka K."/>
            <person name="Keki Z."/>
            <person name="Toumi M."/>
            <person name="Toth E."/>
        </authorList>
    </citation>
    <scope>NUCLEOTIDE SEQUENCE [LARGE SCALE GENOMIC DNA]</scope>
    <source>
        <strain evidence="2 3">MG-N-17</strain>
    </source>
</reference>
<name>A0A5R8KH86_9BACT</name>
<keyword evidence="1" id="KW-0812">Transmembrane</keyword>
<organism evidence="2 3">
    <name type="scientific">Phragmitibacter flavus</name>
    <dbReference type="NCBI Taxonomy" id="2576071"/>
    <lineage>
        <taxon>Bacteria</taxon>
        <taxon>Pseudomonadati</taxon>
        <taxon>Verrucomicrobiota</taxon>
        <taxon>Verrucomicrobiia</taxon>
        <taxon>Verrucomicrobiales</taxon>
        <taxon>Verrucomicrobiaceae</taxon>
        <taxon>Phragmitibacter</taxon>
    </lineage>
</organism>
<keyword evidence="1" id="KW-1133">Transmembrane helix</keyword>
<accession>A0A5R8KH86</accession>
<dbReference type="RefSeq" id="WP_138085196.1">
    <property type="nucleotide sequence ID" value="NZ_VAUV01000004.1"/>
</dbReference>
<dbReference type="Proteomes" id="UP000306196">
    <property type="component" value="Unassembled WGS sequence"/>
</dbReference>
<comment type="caution">
    <text evidence="2">The sequence shown here is derived from an EMBL/GenBank/DDBJ whole genome shotgun (WGS) entry which is preliminary data.</text>
</comment>
<feature type="transmembrane region" description="Helical" evidence="1">
    <location>
        <begin position="6"/>
        <end position="26"/>
    </location>
</feature>
<gene>
    <name evidence="2" type="ORF">FEM03_05515</name>
</gene>
<dbReference type="EMBL" id="VAUV01000004">
    <property type="protein sequence ID" value="TLD71600.1"/>
    <property type="molecule type" value="Genomic_DNA"/>
</dbReference>
<keyword evidence="3" id="KW-1185">Reference proteome</keyword>
<sequence>MNRSNLPVTWIIAGLLVASVCWYFAFPQFYHPEDRENQVPVFEAAEIAALLEFRKAQSTSTRIEIYEGLPHSFWETDSYEQQRTTANVRKVQENHFYADKLTPSKTDASILNTLILNPQSFVKHQGPKLCGGFHADWLIEWESPSGERHQLHLCFGCGEAAIYGPKHQLHCELSNNADSRFQLILSSYAKNRPPDERIIRRK</sequence>
<proteinExistence type="predicted"/>
<dbReference type="OrthoDB" id="200281at2"/>
<keyword evidence="1" id="KW-0472">Membrane</keyword>